<dbReference type="InterPro" id="IPR001995">
    <property type="entry name" value="Peptidase_A2_cat"/>
</dbReference>
<accession>A0AA40LTY1</accession>
<sequence length="131" mass="13684">MGPATGHRHLDLLNGGYATRSPAPSLLRPNRGHSGDGSELKQGRCQCCSMNRGAGWTDWKNPEKLAGAALMNTCSLSPESEPRVTLQVGGKPVSFLVDTGAAYSVLTEPMGPVTSKKTSVQGATGQIACFP</sequence>
<dbReference type="Pfam" id="PF00077">
    <property type="entry name" value="RVP"/>
    <property type="match status" value="1"/>
</dbReference>
<protein>
    <recommendedName>
        <fullName evidence="3">Peptidase A2 domain-containing protein</fullName>
    </recommendedName>
</protein>
<proteinExistence type="predicted"/>
<dbReference type="Proteomes" id="UP001177744">
    <property type="component" value="Unassembled WGS sequence"/>
</dbReference>
<evidence type="ECO:0000313" key="4">
    <source>
        <dbReference type="EMBL" id="KAK1346051.1"/>
    </source>
</evidence>
<dbReference type="AlphaFoldDB" id="A0AA40LTY1"/>
<keyword evidence="1" id="KW-0378">Hydrolase</keyword>
<reference evidence="4" key="1">
    <citation type="submission" date="2023-06" db="EMBL/GenBank/DDBJ databases">
        <title>Reference genome for the Northern bat (Eptesicus nilssonii), a most northern bat species.</title>
        <authorList>
            <person name="Laine V.N."/>
            <person name="Pulliainen A.T."/>
            <person name="Lilley T.M."/>
        </authorList>
    </citation>
    <scope>NUCLEOTIDE SEQUENCE</scope>
    <source>
        <strain evidence="4">BLF_Eptnil</strain>
        <tissue evidence="4">Kidney</tissue>
    </source>
</reference>
<evidence type="ECO:0000313" key="5">
    <source>
        <dbReference type="Proteomes" id="UP001177744"/>
    </source>
</evidence>
<dbReference type="PROSITE" id="PS00141">
    <property type="entry name" value="ASP_PROTEASE"/>
    <property type="match status" value="1"/>
</dbReference>
<evidence type="ECO:0000256" key="1">
    <source>
        <dbReference type="ARBA" id="ARBA00022801"/>
    </source>
</evidence>
<dbReference type="Gene3D" id="2.40.70.10">
    <property type="entry name" value="Acid Proteases"/>
    <property type="match status" value="1"/>
</dbReference>
<gene>
    <name evidence="4" type="ORF">QTO34_008520</name>
</gene>
<feature type="region of interest" description="Disordered" evidence="2">
    <location>
        <begin position="1"/>
        <end position="41"/>
    </location>
</feature>
<organism evidence="4 5">
    <name type="scientific">Cnephaeus nilssonii</name>
    <name type="common">Northern bat</name>
    <name type="synonym">Eptesicus nilssonii</name>
    <dbReference type="NCBI Taxonomy" id="3371016"/>
    <lineage>
        <taxon>Eukaryota</taxon>
        <taxon>Metazoa</taxon>
        <taxon>Chordata</taxon>
        <taxon>Craniata</taxon>
        <taxon>Vertebrata</taxon>
        <taxon>Euteleostomi</taxon>
        <taxon>Mammalia</taxon>
        <taxon>Eutheria</taxon>
        <taxon>Laurasiatheria</taxon>
        <taxon>Chiroptera</taxon>
        <taxon>Yangochiroptera</taxon>
        <taxon>Vespertilionidae</taxon>
        <taxon>Cnephaeus</taxon>
    </lineage>
</organism>
<evidence type="ECO:0000259" key="3">
    <source>
        <dbReference type="PROSITE" id="PS50175"/>
    </source>
</evidence>
<feature type="domain" description="Peptidase A2" evidence="3">
    <location>
        <begin position="93"/>
        <end position="125"/>
    </location>
</feature>
<comment type="caution">
    <text evidence="4">The sequence shown here is derived from an EMBL/GenBank/DDBJ whole genome shotgun (WGS) entry which is preliminary data.</text>
</comment>
<name>A0AA40LTY1_CNENI</name>
<dbReference type="EMBL" id="JAULJE010000002">
    <property type="protein sequence ID" value="KAK1346051.1"/>
    <property type="molecule type" value="Genomic_DNA"/>
</dbReference>
<dbReference type="InterPro" id="IPR018061">
    <property type="entry name" value="Retropepsins"/>
</dbReference>
<dbReference type="SUPFAM" id="SSF50630">
    <property type="entry name" value="Acid proteases"/>
    <property type="match status" value="1"/>
</dbReference>
<dbReference type="PROSITE" id="PS50175">
    <property type="entry name" value="ASP_PROT_RETROV"/>
    <property type="match status" value="1"/>
</dbReference>
<dbReference type="GO" id="GO:0006508">
    <property type="term" value="P:proteolysis"/>
    <property type="evidence" value="ECO:0007669"/>
    <property type="project" value="InterPro"/>
</dbReference>
<keyword evidence="5" id="KW-1185">Reference proteome</keyword>
<dbReference type="InterPro" id="IPR001969">
    <property type="entry name" value="Aspartic_peptidase_AS"/>
</dbReference>
<evidence type="ECO:0000256" key="2">
    <source>
        <dbReference type="SAM" id="MobiDB-lite"/>
    </source>
</evidence>
<dbReference type="GO" id="GO:0004190">
    <property type="term" value="F:aspartic-type endopeptidase activity"/>
    <property type="evidence" value="ECO:0007669"/>
    <property type="project" value="InterPro"/>
</dbReference>
<dbReference type="InterPro" id="IPR021109">
    <property type="entry name" value="Peptidase_aspartic_dom_sf"/>
</dbReference>